<dbReference type="GO" id="GO:0016740">
    <property type="term" value="F:transferase activity"/>
    <property type="evidence" value="ECO:0007669"/>
    <property type="project" value="UniProtKB-KW"/>
</dbReference>
<reference evidence="2" key="1">
    <citation type="submission" date="2018-06" db="EMBL/GenBank/DDBJ databases">
        <title>Genetic diversity of the Aeromonas Hydrophila O antigens and development of a suspension array for serotype detection.</title>
        <authorList>
            <person name="Cao H."/>
            <person name="Liu B."/>
        </authorList>
    </citation>
    <scope>NUCLEOTIDE SEQUENCE</scope>
    <source>
        <strain evidence="2">G5371</strain>
    </source>
</reference>
<dbReference type="SUPFAM" id="SSF53756">
    <property type="entry name" value="UDP-Glycosyltransferase/glycogen phosphorylase"/>
    <property type="match status" value="1"/>
</dbReference>
<proteinExistence type="predicted"/>
<sequence length="393" mass="44755">MKYCIIVSNAISDALRDERKISTDSPAATRKVFMWADAINSRNVRSYILSLGRGKSNGTWRYYKAKAERKDGVVVIYLPFCHIPIVSELITLFTLPWFVWKLSKRKKSAFIYYNRMPAYILGVIFGYYYNVNQFIDIEDGEVDDGRCSIKRRLERTIPVLFDKCCHKGAFLACSALSRYTTVRPVKSYYGVIEQKYHPVKELGKRDKVCVLFSGTLTDATGAKRLISAIHEMRENNENWMNDVEFSICGMGDSLSDFRELESTNCMPIVRVHGRLNNEQYRELLANSNIGLSLKPVGGIYADTTFPSKVVEYSSNQLLVITTDISDVKSVLGENGAFYLDGNETRELIECLKMVVTNRELINIIAINGISSLRRIMGKESVRKDMEKFIFGGE</sequence>
<dbReference type="Gene3D" id="3.40.50.2000">
    <property type="entry name" value="Glycogen Phosphorylase B"/>
    <property type="match status" value="1"/>
</dbReference>
<keyword evidence="1" id="KW-0472">Membrane</keyword>
<keyword evidence="2" id="KW-0808">Transferase</keyword>
<accession>A0A346AC66</accession>
<keyword evidence="1" id="KW-0812">Transmembrane</keyword>
<evidence type="ECO:0000313" key="2">
    <source>
        <dbReference type="EMBL" id="AXL04828.1"/>
    </source>
</evidence>
<dbReference type="AlphaFoldDB" id="A0A346AC66"/>
<dbReference type="Pfam" id="PF13692">
    <property type="entry name" value="Glyco_trans_1_4"/>
    <property type="match status" value="1"/>
</dbReference>
<keyword evidence="1" id="KW-1133">Transmembrane helix</keyword>
<evidence type="ECO:0000256" key="1">
    <source>
        <dbReference type="SAM" id="Phobius"/>
    </source>
</evidence>
<feature type="transmembrane region" description="Helical" evidence="1">
    <location>
        <begin position="76"/>
        <end position="100"/>
    </location>
</feature>
<organism evidence="2">
    <name type="scientific">Aeromonas hydrophila</name>
    <dbReference type="NCBI Taxonomy" id="644"/>
    <lineage>
        <taxon>Bacteria</taxon>
        <taxon>Pseudomonadati</taxon>
        <taxon>Pseudomonadota</taxon>
        <taxon>Gammaproteobacteria</taxon>
        <taxon>Aeromonadales</taxon>
        <taxon>Aeromonadaceae</taxon>
        <taxon>Aeromonas</taxon>
    </lineage>
</organism>
<feature type="transmembrane region" description="Helical" evidence="1">
    <location>
        <begin position="112"/>
        <end position="129"/>
    </location>
</feature>
<dbReference type="EMBL" id="MH449674">
    <property type="protein sequence ID" value="AXL04828.1"/>
    <property type="molecule type" value="Genomic_DNA"/>
</dbReference>
<name>A0A346AC66_AERHY</name>
<protein>
    <submittedName>
        <fullName evidence="2">Glycosyltransferase</fullName>
    </submittedName>
</protein>
<gene>
    <name evidence="2" type="primary">gt4</name>
</gene>